<dbReference type="Proteomes" id="UP000487117">
    <property type="component" value="Unassembled WGS sequence"/>
</dbReference>
<comment type="caution">
    <text evidence="2">The sequence shown here is derived from an EMBL/GenBank/DDBJ whole genome shotgun (WGS) entry which is preliminary data.</text>
</comment>
<dbReference type="InterPro" id="IPR036291">
    <property type="entry name" value="NAD(P)-bd_dom_sf"/>
</dbReference>
<gene>
    <name evidence="2" type="ORF">GAK31_00257</name>
</gene>
<dbReference type="InterPro" id="IPR016040">
    <property type="entry name" value="NAD(P)-bd_dom"/>
</dbReference>
<dbReference type="Gene3D" id="3.40.50.720">
    <property type="entry name" value="NAD(P)-binding Rossmann-like Domain"/>
    <property type="match status" value="1"/>
</dbReference>
<reference evidence="3" key="1">
    <citation type="journal article" date="2020" name="MBio">
        <title>Horizontal gene transfer to a defensive symbiont with a reduced genome amongst a multipartite beetle microbiome.</title>
        <authorList>
            <person name="Waterworth S.C."/>
            <person name="Florez L.V."/>
            <person name="Rees E.R."/>
            <person name="Hertweck C."/>
            <person name="Kaltenpoth M."/>
            <person name="Kwan J.C."/>
        </authorList>
    </citation>
    <scope>NUCLEOTIDE SEQUENCE [LARGE SCALE GENOMIC DNA]</scope>
</reference>
<name>A0A7V8FIY6_STEMA</name>
<dbReference type="Pfam" id="PF13460">
    <property type="entry name" value="NAD_binding_10"/>
    <property type="match status" value="1"/>
</dbReference>
<proteinExistence type="predicted"/>
<dbReference type="EMBL" id="WNDS01000001">
    <property type="protein sequence ID" value="KAF1016998.1"/>
    <property type="molecule type" value="Genomic_DNA"/>
</dbReference>
<sequence length="232" mass="24456">MTITTPLSILLAGATGLVGQGVLQACVDSPHVGRVVSLVRRRGSTPGLDGNTAHRPAVAECVLGDFADAQSHTAAFAGLDACLYCVGAPPLGTPEAEYHRVTVELTLAVARAYAQANPHGRFLYVSGAHADAHSRVMPLRIKGEVEQALQQLPLRTVMLRPGGVRPVAGTQSGHAWMKPFYTLGRPLMGLTEQLLPSLVVSNLAIGRAMLALARSANAPAIVECADIHHWAR</sequence>
<feature type="domain" description="NAD(P)-binding" evidence="1">
    <location>
        <begin position="13"/>
        <end position="164"/>
    </location>
</feature>
<evidence type="ECO:0000259" key="1">
    <source>
        <dbReference type="Pfam" id="PF13460"/>
    </source>
</evidence>
<dbReference type="PANTHER" id="PTHR14097:SF8">
    <property type="entry name" value="NAD(P)-BINDING DOMAIN-CONTAINING PROTEIN"/>
    <property type="match status" value="1"/>
</dbReference>
<organism evidence="2 3">
    <name type="scientific">Stenotrophomonas maltophilia</name>
    <name type="common">Pseudomonas maltophilia</name>
    <name type="synonym">Xanthomonas maltophilia</name>
    <dbReference type="NCBI Taxonomy" id="40324"/>
    <lineage>
        <taxon>Bacteria</taxon>
        <taxon>Pseudomonadati</taxon>
        <taxon>Pseudomonadota</taxon>
        <taxon>Gammaproteobacteria</taxon>
        <taxon>Lysobacterales</taxon>
        <taxon>Lysobacteraceae</taxon>
        <taxon>Stenotrophomonas</taxon>
        <taxon>Stenotrophomonas maltophilia group</taxon>
    </lineage>
</organism>
<evidence type="ECO:0000313" key="3">
    <source>
        <dbReference type="Proteomes" id="UP000487117"/>
    </source>
</evidence>
<evidence type="ECO:0000313" key="2">
    <source>
        <dbReference type="EMBL" id="KAF1016998.1"/>
    </source>
</evidence>
<dbReference type="PANTHER" id="PTHR14097">
    <property type="entry name" value="OXIDOREDUCTASE HTATIP2"/>
    <property type="match status" value="1"/>
</dbReference>
<dbReference type="SUPFAM" id="SSF51735">
    <property type="entry name" value="NAD(P)-binding Rossmann-fold domains"/>
    <property type="match status" value="1"/>
</dbReference>
<dbReference type="AlphaFoldDB" id="A0A7V8FIY6"/>
<accession>A0A7V8FIY6</accession>
<protein>
    <recommendedName>
        <fullName evidence="1">NAD(P)-binding domain-containing protein</fullName>
    </recommendedName>
</protein>